<dbReference type="RefSeq" id="WP_211338829.1">
    <property type="nucleotide sequence ID" value="NZ_RKRA01000001.1"/>
</dbReference>
<dbReference type="GO" id="GO:0016020">
    <property type="term" value="C:membrane"/>
    <property type="evidence" value="ECO:0007669"/>
    <property type="project" value="UniProtKB-SubCell"/>
</dbReference>
<feature type="transmembrane region" description="Helical" evidence="6">
    <location>
        <begin position="322"/>
        <end position="340"/>
    </location>
</feature>
<reference evidence="8 9" key="1">
    <citation type="submission" date="2018-11" db="EMBL/GenBank/DDBJ databases">
        <title>Sequencing the genomes of 1000 actinobacteria strains.</title>
        <authorList>
            <person name="Klenk H.-P."/>
        </authorList>
    </citation>
    <scope>NUCLEOTIDE SEQUENCE [LARGE SCALE GENOMIC DNA]</scope>
    <source>
        <strain evidence="8 9">DSM 14418</strain>
    </source>
</reference>
<dbReference type="GO" id="GO:0008137">
    <property type="term" value="F:NADH dehydrogenase (ubiquinone) activity"/>
    <property type="evidence" value="ECO:0007669"/>
    <property type="project" value="InterPro"/>
</dbReference>
<feature type="transmembrane region" description="Helical" evidence="6">
    <location>
        <begin position="38"/>
        <end position="56"/>
    </location>
</feature>
<proteinExistence type="predicted"/>
<feature type="transmembrane region" description="Helical" evidence="6">
    <location>
        <begin position="136"/>
        <end position="155"/>
    </location>
</feature>
<keyword evidence="2 5" id="KW-0812">Transmembrane</keyword>
<sequence>MTAQTAPAALAALVVLPALTGLALLLAGRRADRSAGPVAVVAAAVTVALAVVVATLRPRATAPFLGLVDGGELALAVDGLSAVLVVGVAVVAAAVMVFAVADTARSSARARFFGYLLLFTAAMLATVTATTLPTLLLAWEVMGATSYALIGFHWYQAGKVAAGTTAFLATRAGDLGLYVAAGAALAGTGSLELTSLATVPGGWRDVAAAGVLLAALGKSAQLPFSAWLSAAMEGPSAVSALLHSATMVAAGGYLLLRLEPLLEGWAGPAAAWIGALTAVVLGLVAAAQTDLKQLLAASTAAQIGFVVLAAGVGSVAGGTAQLLAHAAVKAGLFVIAGAWLTSLGTKKLSELRGAARRHRGVGAAVTVTALALAGVPPLSLWVTKDWAMAGAEGPLRLTALVAAALSAVYAGRVLAVVLAAPPGARDSEPGREPHGTGRIPVSVAVVAWVFALVTPALALLGVPAVAERLALAVGDTAHPPSLGELAVSGAIAVVTLAVVVSRPPVLAPLRHGRLAGWAGLRALLSPRPWLAVARGAATVDEQVIDRGVHAAGALALRMATVLRRADDTILDGAVGALAAGTRRGGDAMAAVDGRVIDAAVMAFGAEVRRLGGFMRRPQTGLLHQYYAQALLGLGVLLVVLLVR</sequence>
<gene>
    <name evidence="8" type="ORF">EDD32_2800</name>
</gene>
<evidence type="ECO:0000256" key="6">
    <source>
        <dbReference type="SAM" id="Phobius"/>
    </source>
</evidence>
<evidence type="ECO:0000256" key="1">
    <source>
        <dbReference type="ARBA" id="ARBA00004127"/>
    </source>
</evidence>
<dbReference type="AlphaFoldDB" id="A0A3N4Z7J2"/>
<feature type="transmembrane region" description="Helical" evidence="6">
    <location>
        <begin position="175"/>
        <end position="194"/>
    </location>
</feature>
<keyword evidence="8" id="KW-0830">Ubiquinone</keyword>
<dbReference type="PRINTS" id="PR01434">
    <property type="entry name" value="NADHDHGNASE5"/>
</dbReference>
<comment type="caution">
    <text evidence="8">The sequence shown here is derived from an EMBL/GenBank/DDBJ whole genome shotgun (WGS) entry which is preliminary data.</text>
</comment>
<dbReference type="PANTHER" id="PTHR42829">
    <property type="entry name" value="NADH-UBIQUINONE OXIDOREDUCTASE CHAIN 5"/>
    <property type="match status" value="1"/>
</dbReference>
<dbReference type="Pfam" id="PF00361">
    <property type="entry name" value="Proton_antipo_M"/>
    <property type="match status" value="1"/>
</dbReference>
<evidence type="ECO:0000313" key="8">
    <source>
        <dbReference type="EMBL" id="RPF28277.1"/>
    </source>
</evidence>
<dbReference type="GO" id="GO:0015990">
    <property type="term" value="P:electron transport coupled proton transport"/>
    <property type="evidence" value="ECO:0007669"/>
    <property type="project" value="TreeGrafter"/>
</dbReference>
<dbReference type="GO" id="GO:0003954">
    <property type="term" value="F:NADH dehydrogenase activity"/>
    <property type="evidence" value="ECO:0007669"/>
    <property type="project" value="TreeGrafter"/>
</dbReference>
<dbReference type="InterPro" id="IPR003945">
    <property type="entry name" value="NU5C-like"/>
</dbReference>
<feature type="transmembrane region" description="Helical" evidence="6">
    <location>
        <begin position="395"/>
        <end position="420"/>
    </location>
</feature>
<feature type="transmembrane region" description="Helical" evidence="6">
    <location>
        <begin position="441"/>
        <end position="462"/>
    </location>
</feature>
<dbReference type="EMBL" id="RKRA01000001">
    <property type="protein sequence ID" value="RPF28277.1"/>
    <property type="molecule type" value="Genomic_DNA"/>
</dbReference>
<feature type="transmembrane region" description="Helical" evidence="6">
    <location>
        <begin position="625"/>
        <end position="642"/>
    </location>
</feature>
<evidence type="ECO:0000256" key="2">
    <source>
        <dbReference type="ARBA" id="ARBA00022692"/>
    </source>
</evidence>
<name>A0A3N4Z7J2_9MICO</name>
<feature type="transmembrane region" description="Helical" evidence="6">
    <location>
        <begin position="76"/>
        <end position="100"/>
    </location>
</feature>
<protein>
    <submittedName>
        <fullName evidence="8">NADH:ubiquinone oxidoreductase subunit 5 (Subunit L)/multisubunit Na+/H+ antiporter MnhA subunit</fullName>
    </submittedName>
</protein>
<keyword evidence="9" id="KW-1185">Reference proteome</keyword>
<dbReference type="PANTHER" id="PTHR42829:SF2">
    <property type="entry name" value="NADH-UBIQUINONE OXIDOREDUCTASE CHAIN 5"/>
    <property type="match status" value="1"/>
</dbReference>
<comment type="subcellular location">
    <subcellularLocation>
        <location evidence="1">Endomembrane system</location>
        <topology evidence="1">Multi-pass membrane protein</topology>
    </subcellularLocation>
    <subcellularLocation>
        <location evidence="5">Membrane</location>
        <topology evidence="5">Multi-pass membrane protein</topology>
    </subcellularLocation>
</comment>
<organism evidence="8 9">
    <name type="scientific">Georgenia muralis</name>
    <dbReference type="NCBI Taxonomy" id="154117"/>
    <lineage>
        <taxon>Bacteria</taxon>
        <taxon>Bacillati</taxon>
        <taxon>Actinomycetota</taxon>
        <taxon>Actinomycetes</taxon>
        <taxon>Micrococcales</taxon>
        <taxon>Bogoriellaceae</taxon>
        <taxon>Georgenia</taxon>
    </lineage>
</organism>
<feature type="transmembrane region" description="Helical" evidence="6">
    <location>
        <begin position="294"/>
        <end position="316"/>
    </location>
</feature>
<feature type="transmembrane region" description="Helical" evidence="6">
    <location>
        <begin position="112"/>
        <end position="130"/>
    </location>
</feature>
<evidence type="ECO:0000313" key="9">
    <source>
        <dbReference type="Proteomes" id="UP000280726"/>
    </source>
</evidence>
<keyword evidence="3 6" id="KW-1133">Transmembrane helix</keyword>
<dbReference type="Gene3D" id="1.20.5.2700">
    <property type="match status" value="1"/>
</dbReference>
<feature type="transmembrane region" description="Helical" evidence="6">
    <location>
        <begin position="270"/>
        <end position="287"/>
    </location>
</feature>
<dbReference type="GO" id="GO:0042773">
    <property type="term" value="P:ATP synthesis coupled electron transport"/>
    <property type="evidence" value="ECO:0007669"/>
    <property type="project" value="InterPro"/>
</dbReference>
<feature type="transmembrane region" description="Helical" evidence="6">
    <location>
        <begin position="6"/>
        <end position="26"/>
    </location>
</feature>
<dbReference type="GO" id="GO:0012505">
    <property type="term" value="C:endomembrane system"/>
    <property type="evidence" value="ECO:0007669"/>
    <property type="project" value="UniProtKB-SubCell"/>
</dbReference>
<feature type="transmembrane region" description="Helical" evidence="6">
    <location>
        <begin position="361"/>
        <end position="383"/>
    </location>
</feature>
<evidence type="ECO:0000256" key="3">
    <source>
        <dbReference type="ARBA" id="ARBA00022989"/>
    </source>
</evidence>
<evidence type="ECO:0000256" key="5">
    <source>
        <dbReference type="RuleBase" id="RU000320"/>
    </source>
</evidence>
<feature type="transmembrane region" description="Helical" evidence="6">
    <location>
        <begin position="206"/>
        <end position="228"/>
    </location>
</feature>
<feature type="transmembrane region" description="Helical" evidence="6">
    <location>
        <begin position="240"/>
        <end position="258"/>
    </location>
</feature>
<keyword evidence="4 6" id="KW-0472">Membrane</keyword>
<dbReference type="InterPro" id="IPR001750">
    <property type="entry name" value="ND/Mrp_TM"/>
</dbReference>
<accession>A0A3N4Z7J2</accession>
<feature type="domain" description="NADH:quinone oxidoreductase/Mrp antiporter transmembrane" evidence="7">
    <location>
        <begin position="130"/>
        <end position="391"/>
    </location>
</feature>
<evidence type="ECO:0000256" key="4">
    <source>
        <dbReference type="ARBA" id="ARBA00023136"/>
    </source>
</evidence>
<dbReference type="Proteomes" id="UP000280726">
    <property type="component" value="Unassembled WGS sequence"/>
</dbReference>
<evidence type="ECO:0000259" key="7">
    <source>
        <dbReference type="Pfam" id="PF00361"/>
    </source>
</evidence>